<evidence type="ECO:0000313" key="9">
    <source>
        <dbReference type="Proteomes" id="UP000773469"/>
    </source>
</evidence>
<dbReference type="SUPFAM" id="SSF46894">
    <property type="entry name" value="C-terminal effector domain of the bipartite response regulators"/>
    <property type="match status" value="1"/>
</dbReference>
<dbReference type="InterPro" id="IPR050498">
    <property type="entry name" value="Ycf3"/>
</dbReference>
<comment type="caution">
    <text evidence="8">The sequence shown here is derived from an EMBL/GenBank/DDBJ whole genome shotgun (WGS) entry which is preliminary data.</text>
</comment>
<dbReference type="Gene3D" id="1.10.10.10">
    <property type="entry name" value="Winged helix-like DNA-binding domain superfamily/Winged helix DNA-binding domain"/>
    <property type="match status" value="1"/>
</dbReference>
<feature type="repeat" description="TPR" evidence="4">
    <location>
        <begin position="300"/>
        <end position="333"/>
    </location>
</feature>
<accession>A0ABQ4P9Y3</accession>
<name>A0ABQ4P9Y3_SHECO</name>
<evidence type="ECO:0000256" key="5">
    <source>
        <dbReference type="PROSITE-ProRule" id="PRU01091"/>
    </source>
</evidence>
<dbReference type="InterPro" id="IPR001867">
    <property type="entry name" value="OmpR/PhoB-type_DNA-bd"/>
</dbReference>
<dbReference type="SMART" id="SM00028">
    <property type="entry name" value="TPR"/>
    <property type="match status" value="5"/>
</dbReference>
<dbReference type="Pfam" id="PF00486">
    <property type="entry name" value="Trans_reg_C"/>
    <property type="match status" value="1"/>
</dbReference>
<dbReference type="InterPro" id="IPR016032">
    <property type="entry name" value="Sig_transdc_resp-reg_C-effctor"/>
</dbReference>
<feature type="transmembrane region" description="Helical" evidence="6">
    <location>
        <begin position="142"/>
        <end position="164"/>
    </location>
</feature>
<keyword evidence="6" id="KW-0472">Membrane</keyword>
<keyword evidence="6" id="KW-0812">Transmembrane</keyword>
<dbReference type="RefSeq" id="WP_220757397.1">
    <property type="nucleotide sequence ID" value="NZ_BPEU01000026.1"/>
</dbReference>
<keyword evidence="2 4" id="KW-0802">TPR repeat</keyword>
<evidence type="ECO:0000256" key="1">
    <source>
        <dbReference type="ARBA" id="ARBA00022737"/>
    </source>
</evidence>
<dbReference type="Gene3D" id="1.25.40.10">
    <property type="entry name" value="Tetratricopeptide repeat domain"/>
    <property type="match status" value="3"/>
</dbReference>
<protein>
    <recommendedName>
        <fullName evidence="7">OmpR/PhoB-type domain-containing protein</fullName>
    </recommendedName>
</protein>
<gene>
    <name evidence="8" type="ORF">TUM3794_32120</name>
</gene>
<dbReference type="PANTHER" id="PTHR44858:SF1">
    <property type="entry name" value="UDP-N-ACETYLGLUCOSAMINE--PEPTIDE N-ACETYLGLUCOSAMINYLTRANSFERASE SPINDLY-RELATED"/>
    <property type="match status" value="1"/>
</dbReference>
<dbReference type="Proteomes" id="UP000773469">
    <property type="component" value="Unassembled WGS sequence"/>
</dbReference>
<dbReference type="InterPro" id="IPR036388">
    <property type="entry name" value="WH-like_DNA-bd_sf"/>
</dbReference>
<feature type="domain" description="OmpR/PhoB-type" evidence="7">
    <location>
        <begin position="8"/>
        <end position="107"/>
    </location>
</feature>
<dbReference type="Pfam" id="PF13432">
    <property type="entry name" value="TPR_16"/>
    <property type="match status" value="1"/>
</dbReference>
<dbReference type="Pfam" id="PF13181">
    <property type="entry name" value="TPR_8"/>
    <property type="match status" value="1"/>
</dbReference>
<keyword evidence="6" id="KW-1133">Transmembrane helix</keyword>
<keyword evidence="9" id="KW-1185">Reference proteome</keyword>
<dbReference type="PROSITE" id="PS50005">
    <property type="entry name" value="TPR"/>
    <property type="match status" value="3"/>
</dbReference>
<dbReference type="SUPFAM" id="SSF48452">
    <property type="entry name" value="TPR-like"/>
    <property type="match status" value="1"/>
</dbReference>
<dbReference type="InterPro" id="IPR019734">
    <property type="entry name" value="TPR_rpt"/>
</dbReference>
<reference evidence="8 9" key="1">
    <citation type="submission" date="2021-05" db="EMBL/GenBank/DDBJ databases">
        <title>Molecular characterization for Shewanella algae harboring chromosomal blaOXA-55-like strains isolated from clinical and environment sample.</title>
        <authorList>
            <person name="Ohama Y."/>
            <person name="Aoki K."/>
            <person name="Harada S."/>
            <person name="Moriya K."/>
            <person name="Ishii Y."/>
            <person name="Tateda K."/>
        </authorList>
    </citation>
    <scope>NUCLEOTIDE SEQUENCE [LARGE SCALE GENOMIC DNA]</scope>
    <source>
        <strain evidence="8 9">MBTL60-118</strain>
    </source>
</reference>
<feature type="repeat" description="TPR" evidence="4">
    <location>
        <begin position="266"/>
        <end position="299"/>
    </location>
</feature>
<dbReference type="PANTHER" id="PTHR44858">
    <property type="entry name" value="TETRATRICOPEPTIDE REPEAT PROTEIN 6"/>
    <property type="match status" value="1"/>
</dbReference>
<evidence type="ECO:0000256" key="6">
    <source>
        <dbReference type="SAM" id="Phobius"/>
    </source>
</evidence>
<sequence>MLRDDSINYQYQFANLTLNTQLGTVINTQGEEVLLPHLSYQLLCTLCEAAPAIVSQQSLIEKVWPNNVVGDETLKQRIKLLRKSLNDNASAPTYIEAIRGRGYRILPSVDVTPLHSSNPSVALNLATDGHLPLRQGENYPTYWKLTSLVLFTCLLLFSCIAILVSSNHHLSQPNQDSLVDVMANSLDNELYQKGLEYYHRYRQEDNRLAIDLFLAAIERDPNMARAYAGLSDAYSQGVFQFNAPSHWQQLAIDAAYKSIALAPNLAQGYKSLGLAYYNRGWLTKAVNANLKALQKTPNYSEAMSNLSFIYRELGQLKQSLNWANKALKANPKNSVSMVHKAQTLTALGQYSQARNTLDRALLLQPDSLLAKEALGHWYLHQGEFTQAWQYYQALNNQYPEQLMFLERLAQSALYLDKRSQTLSIAAQLIASDDSNMQEQGLLLQYLASDNSLNPSQLNKSQLSNSRQLIQLYQQRLSKGSDRPSDSYTLALIYSKMGKEEQAYRYLIQAINQGWLASTLIEQHPIFAPLKQQASLMQLIGEIETQLTLQQLR</sequence>
<proteinExistence type="predicted"/>
<organism evidence="8 9">
    <name type="scientific">Shewanella colwelliana</name>
    <name type="common">Alteromonas colwelliana</name>
    <dbReference type="NCBI Taxonomy" id="23"/>
    <lineage>
        <taxon>Bacteria</taxon>
        <taxon>Pseudomonadati</taxon>
        <taxon>Pseudomonadota</taxon>
        <taxon>Gammaproteobacteria</taxon>
        <taxon>Alteromonadales</taxon>
        <taxon>Shewanellaceae</taxon>
        <taxon>Shewanella</taxon>
    </lineage>
</organism>
<dbReference type="PROSITE" id="PS51755">
    <property type="entry name" value="OMPR_PHOB"/>
    <property type="match status" value="1"/>
</dbReference>
<keyword evidence="1" id="KW-0677">Repeat</keyword>
<evidence type="ECO:0000313" key="8">
    <source>
        <dbReference type="EMBL" id="GIU44340.1"/>
    </source>
</evidence>
<dbReference type="EMBL" id="BPEU01000026">
    <property type="protein sequence ID" value="GIU44340.1"/>
    <property type="molecule type" value="Genomic_DNA"/>
</dbReference>
<keyword evidence="3 5" id="KW-0238">DNA-binding</keyword>
<evidence type="ECO:0000259" key="7">
    <source>
        <dbReference type="PROSITE" id="PS51755"/>
    </source>
</evidence>
<feature type="repeat" description="TPR" evidence="4">
    <location>
        <begin position="334"/>
        <end position="367"/>
    </location>
</feature>
<evidence type="ECO:0000256" key="4">
    <source>
        <dbReference type="PROSITE-ProRule" id="PRU00339"/>
    </source>
</evidence>
<evidence type="ECO:0000256" key="2">
    <source>
        <dbReference type="ARBA" id="ARBA00022803"/>
    </source>
</evidence>
<evidence type="ECO:0000256" key="3">
    <source>
        <dbReference type="ARBA" id="ARBA00023125"/>
    </source>
</evidence>
<dbReference type="Pfam" id="PF14559">
    <property type="entry name" value="TPR_19"/>
    <property type="match status" value="1"/>
</dbReference>
<dbReference type="InterPro" id="IPR011990">
    <property type="entry name" value="TPR-like_helical_dom_sf"/>
</dbReference>
<dbReference type="CDD" id="cd00383">
    <property type="entry name" value="trans_reg_C"/>
    <property type="match status" value="1"/>
</dbReference>
<dbReference type="SMART" id="SM00862">
    <property type="entry name" value="Trans_reg_C"/>
    <property type="match status" value="1"/>
</dbReference>
<feature type="DNA-binding region" description="OmpR/PhoB-type" evidence="5">
    <location>
        <begin position="8"/>
        <end position="107"/>
    </location>
</feature>